<organism evidence="5 6">
    <name type="scientific">Oleispira antarctica RB-8</name>
    <dbReference type="NCBI Taxonomy" id="698738"/>
    <lineage>
        <taxon>Bacteria</taxon>
        <taxon>Pseudomonadati</taxon>
        <taxon>Pseudomonadota</taxon>
        <taxon>Gammaproteobacteria</taxon>
        <taxon>Oceanospirillales</taxon>
        <taxon>Oceanospirillaceae</taxon>
        <taxon>Oleispira</taxon>
    </lineage>
</organism>
<evidence type="ECO:0000313" key="6">
    <source>
        <dbReference type="Proteomes" id="UP000032749"/>
    </source>
</evidence>
<dbReference type="Pfam" id="PF01965">
    <property type="entry name" value="DJ-1_PfpI"/>
    <property type="match status" value="1"/>
</dbReference>
<dbReference type="SUPFAM" id="SSF46689">
    <property type="entry name" value="Homeodomain-like"/>
    <property type="match status" value="2"/>
</dbReference>
<dbReference type="Gene3D" id="3.40.50.880">
    <property type="match status" value="1"/>
</dbReference>
<feature type="domain" description="HTH araC/xylS-type" evidence="4">
    <location>
        <begin position="234"/>
        <end position="332"/>
    </location>
</feature>
<dbReference type="InterPro" id="IPR018060">
    <property type="entry name" value="HTH_AraC"/>
</dbReference>
<dbReference type="KEGG" id="oai:OLEAN_C15760"/>
<dbReference type="SUPFAM" id="SSF52317">
    <property type="entry name" value="Class I glutamine amidotransferase-like"/>
    <property type="match status" value="1"/>
</dbReference>
<keyword evidence="3" id="KW-0804">Transcription</keyword>
<proteinExistence type="predicted"/>
<dbReference type="InterPro" id="IPR009057">
    <property type="entry name" value="Homeodomain-like_sf"/>
</dbReference>
<dbReference type="Gene3D" id="1.10.10.60">
    <property type="entry name" value="Homeodomain-like"/>
    <property type="match status" value="2"/>
</dbReference>
<protein>
    <submittedName>
        <fullName evidence="5">Transcriptional regulator, AraC type</fullName>
    </submittedName>
</protein>
<dbReference type="CDD" id="cd03138">
    <property type="entry name" value="GATase1_AraC_2"/>
    <property type="match status" value="1"/>
</dbReference>
<evidence type="ECO:0000313" key="5">
    <source>
        <dbReference type="EMBL" id="CCK75752.1"/>
    </source>
</evidence>
<dbReference type="InterPro" id="IPR029062">
    <property type="entry name" value="Class_I_gatase-like"/>
</dbReference>
<evidence type="ECO:0000256" key="3">
    <source>
        <dbReference type="ARBA" id="ARBA00023163"/>
    </source>
</evidence>
<dbReference type="Proteomes" id="UP000032749">
    <property type="component" value="Chromosome"/>
</dbReference>
<dbReference type="GO" id="GO:0003700">
    <property type="term" value="F:DNA-binding transcription factor activity"/>
    <property type="evidence" value="ECO:0007669"/>
    <property type="project" value="InterPro"/>
</dbReference>
<dbReference type="SMART" id="SM00342">
    <property type="entry name" value="HTH_ARAC"/>
    <property type="match status" value="1"/>
</dbReference>
<dbReference type="InterPro" id="IPR052158">
    <property type="entry name" value="INH-QAR"/>
</dbReference>
<dbReference type="AlphaFoldDB" id="R4YLW9"/>
<dbReference type="GO" id="GO:0043565">
    <property type="term" value="F:sequence-specific DNA binding"/>
    <property type="evidence" value="ECO:0007669"/>
    <property type="project" value="InterPro"/>
</dbReference>
<evidence type="ECO:0000259" key="4">
    <source>
        <dbReference type="PROSITE" id="PS01124"/>
    </source>
</evidence>
<dbReference type="HOGENOM" id="CLU_000445_59_0_6"/>
<keyword evidence="1" id="KW-0805">Transcription regulation</keyword>
<dbReference type="InterPro" id="IPR002818">
    <property type="entry name" value="DJ-1/PfpI"/>
</dbReference>
<dbReference type="Pfam" id="PF12833">
    <property type="entry name" value="HTH_18"/>
    <property type="match status" value="1"/>
</dbReference>
<evidence type="ECO:0000256" key="1">
    <source>
        <dbReference type="ARBA" id="ARBA00023015"/>
    </source>
</evidence>
<dbReference type="OrthoDB" id="9803764at2"/>
<sequence>MINIYVLGFDQALASAITGIVDLFALAGVTWNRIQHQETAVAFNVQLASNHGQNIHCINNLKLAPHCSFDDLENTLDHNTSDSLESNILVVPTIGGPIQQTLDNNPELIQLLKKAHQSGWTIAGNCTGNFLLAEAGILDGKAATTHWGFETEFKQRFPQINLQADQLITRDENIFCAGGGIAWFDLGLHIIERSIDFETAMQTAKAFVIDYRRDSQLSYSLMRIAKPHQDDLVNKIQAIIEQDCTLSLSIEDLATQYNVSQRTLIRKFNSALGMPPNTYLQSVRIERARKMLEESDFNVDTVMNKIGYEDASSFRRLFKKKTGLTPTEYRNRFSRRL</sequence>
<dbReference type="PATRIC" id="fig|698738.3.peg.1631"/>
<dbReference type="PROSITE" id="PS01124">
    <property type="entry name" value="HTH_ARAC_FAMILY_2"/>
    <property type="match status" value="1"/>
</dbReference>
<keyword evidence="2" id="KW-0238">DNA-binding</keyword>
<dbReference type="PANTHER" id="PTHR43130:SF11">
    <property type="entry name" value="TRANSCRIPTIONAL REGULATORY PROTEIN"/>
    <property type="match status" value="1"/>
</dbReference>
<name>R4YLW9_OLEAN</name>
<dbReference type="PRINTS" id="PR00032">
    <property type="entry name" value="HTHARAC"/>
</dbReference>
<gene>
    <name evidence="5" type="ORF">OLEAN_C15760</name>
</gene>
<accession>R4YLW9</accession>
<dbReference type="EMBL" id="FO203512">
    <property type="protein sequence ID" value="CCK75752.1"/>
    <property type="molecule type" value="Genomic_DNA"/>
</dbReference>
<evidence type="ECO:0000256" key="2">
    <source>
        <dbReference type="ARBA" id="ARBA00023125"/>
    </source>
</evidence>
<reference evidence="5 6" key="1">
    <citation type="journal article" date="2013" name="Nat. Commun.">
        <title>Genome sequence and functional genomic analysis of the oil-degrading bacterium Oleispira antarctica.</title>
        <authorList>
            <person name="Kube M."/>
            <person name="Chernikova T.N."/>
            <person name="Al-Ramahi Y."/>
            <person name="Beloqui A."/>
            <person name="Lopez-Cortez N."/>
            <person name="Guazzaroni M.E."/>
            <person name="Heipieper H.J."/>
            <person name="Klages S."/>
            <person name="Kotsyurbenko O.R."/>
            <person name="Langer I."/>
            <person name="Nechitaylo T.Y."/>
            <person name="Lunsdorf H."/>
            <person name="Fernandez M."/>
            <person name="Juarez S."/>
            <person name="Ciordia S."/>
            <person name="Singer A."/>
            <person name="Kagan O."/>
            <person name="Egorova O."/>
            <person name="Petit P.A."/>
            <person name="Stogios P."/>
            <person name="Kim Y."/>
            <person name="Tchigvintsev A."/>
            <person name="Flick R."/>
            <person name="Denaro R."/>
            <person name="Genovese M."/>
            <person name="Albar J.P."/>
            <person name="Reva O.N."/>
            <person name="Martinez-Gomariz M."/>
            <person name="Tran H."/>
            <person name="Ferrer M."/>
            <person name="Savchenko A."/>
            <person name="Yakunin A.F."/>
            <person name="Yakimov M.M."/>
            <person name="Golyshina O.V."/>
            <person name="Reinhardt R."/>
            <person name="Golyshin P.N."/>
        </authorList>
    </citation>
    <scope>NUCLEOTIDE SEQUENCE [LARGE SCALE GENOMIC DNA]</scope>
</reference>
<dbReference type="InterPro" id="IPR020449">
    <property type="entry name" value="Tscrpt_reg_AraC-type_HTH"/>
</dbReference>
<dbReference type="PANTHER" id="PTHR43130">
    <property type="entry name" value="ARAC-FAMILY TRANSCRIPTIONAL REGULATOR"/>
    <property type="match status" value="1"/>
</dbReference>
<keyword evidence="6" id="KW-1185">Reference proteome</keyword>
<dbReference type="STRING" id="698738.OLEAN_C15760"/>